<gene>
    <name evidence="6" type="ORF">CFX0092_A0985</name>
</gene>
<dbReference type="PANTHER" id="PTHR43214">
    <property type="entry name" value="TWO-COMPONENT RESPONSE REGULATOR"/>
    <property type="match status" value="1"/>
</dbReference>
<dbReference type="PROSITE" id="PS50110">
    <property type="entry name" value="RESPONSE_REGULATORY"/>
    <property type="match status" value="1"/>
</dbReference>
<dbReference type="SMART" id="SM00448">
    <property type="entry name" value="REC"/>
    <property type="match status" value="1"/>
</dbReference>
<feature type="modified residue" description="4-aspartylphosphate" evidence="3">
    <location>
        <position position="56"/>
    </location>
</feature>
<proteinExistence type="predicted"/>
<dbReference type="PRINTS" id="PR00038">
    <property type="entry name" value="HTHLUXR"/>
</dbReference>
<evidence type="ECO:0000256" key="3">
    <source>
        <dbReference type="PROSITE-ProRule" id="PRU00169"/>
    </source>
</evidence>
<dbReference type="RefSeq" id="WP_095042432.1">
    <property type="nucleotide sequence ID" value="NZ_LN890655.1"/>
</dbReference>
<evidence type="ECO:0000256" key="2">
    <source>
        <dbReference type="ARBA" id="ARBA00023125"/>
    </source>
</evidence>
<evidence type="ECO:0000256" key="1">
    <source>
        <dbReference type="ARBA" id="ARBA00022553"/>
    </source>
</evidence>
<dbReference type="Gene3D" id="3.40.50.2300">
    <property type="match status" value="1"/>
</dbReference>
<name>A0A170PEY7_9CHLR</name>
<keyword evidence="7" id="KW-1185">Reference proteome</keyword>
<dbReference type="GO" id="GO:0006355">
    <property type="term" value="P:regulation of DNA-templated transcription"/>
    <property type="evidence" value="ECO:0007669"/>
    <property type="project" value="InterPro"/>
</dbReference>
<organism evidence="6 7">
    <name type="scientific">Candidatus Promineifilum breve</name>
    <dbReference type="NCBI Taxonomy" id="1806508"/>
    <lineage>
        <taxon>Bacteria</taxon>
        <taxon>Bacillati</taxon>
        <taxon>Chloroflexota</taxon>
        <taxon>Ardenticatenia</taxon>
        <taxon>Candidatus Promineifilales</taxon>
        <taxon>Candidatus Promineifilaceae</taxon>
        <taxon>Candidatus Promineifilum</taxon>
    </lineage>
</organism>
<dbReference type="PROSITE" id="PS00622">
    <property type="entry name" value="HTH_LUXR_1"/>
    <property type="match status" value="1"/>
</dbReference>
<evidence type="ECO:0000313" key="7">
    <source>
        <dbReference type="Proteomes" id="UP000215027"/>
    </source>
</evidence>
<evidence type="ECO:0000259" key="5">
    <source>
        <dbReference type="PROSITE" id="PS50110"/>
    </source>
</evidence>
<evidence type="ECO:0000259" key="4">
    <source>
        <dbReference type="PROSITE" id="PS50043"/>
    </source>
</evidence>
<dbReference type="InterPro" id="IPR001789">
    <property type="entry name" value="Sig_transdc_resp-reg_receiver"/>
</dbReference>
<dbReference type="SMART" id="SM00421">
    <property type="entry name" value="HTH_LUXR"/>
    <property type="match status" value="1"/>
</dbReference>
<keyword evidence="2" id="KW-0238">DNA-binding</keyword>
<sequence>MDPIKLLIVDDHPLFRQGLVDVLETDPELRVVAQAADGEVALGRALEHRPDIILMDVNLPNANGLRVTRQILNELPQTKIIILTGYDDAEQVFHALRLGAAAYCSKDIPPEGLLNTVHAVFNGRFVVHGQVMSYEEVIVWVQQRLGRYNYPLDEQAADSYTPLSPREMEILEMVTRGASNKEIALQLNISQQTVKNHMTAILRKLHVDDRTQAAVYALRHGWVRLDTTSSN</sequence>
<dbReference type="AlphaFoldDB" id="A0A170PEY7"/>
<reference evidence="6" key="1">
    <citation type="submission" date="2016-01" db="EMBL/GenBank/DDBJ databases">
        <authorList>
            <person name="Mcilroy J.S."/>
            <person name="Karst M S."/>
            <person name="Albertsen M."/>
        </authorList>
    </citation>
    <scope>NUCLEOTIDE SEQUENCE</scope>
    <source>
        <strain evidence="6">Cfx-K</strain>
    </source>
</reference>
<dbReference type="CDD" id="cd17535">
    <property type="entry name" value="REC_NarL-like"/>
    <property type="match status" value="1"/>
</dbReference>
<dbReference type="CDD" id="cd06170">
    <property type="entry name" value="LuxR_C_like"/>
    <property type="match status" value="1"/>
</dbReference>
<protein>
    <submittedName>
        <fullName evidence="6">Transcriptional regulatory protein degU</fullName>
    </submittedName>
</protein>
<dbReference type="PANTHER" id="PTHR43214:SF43">
    <property type="entry name" value="TWO-COMPONENT RESPONSE REGULATOR"/>
    <property type="match status" value="1"/>
</dbReference>
<feature type="domain" description="Response regulatory" evidence="5">
    <location>
        <begin position="5"/>
        <end position="121"/>
    </location>
</feature>
<dbReference type="InterPro" id="IPR039420">
    <property type="entry name" value="WalR-like"/>
</dbReference>
<dbReference type="EMBL" id="LN890655">
    <property type="protein sequence ID" value="CUS02863.2"/>
    <property type="molecule type" value="Genomic_DNA"/>
</dbReference>
<dbReference type="InterPro" id="IPR011006">
    <property type="entry name" value="CheY-like_superfamily"/>
</dbReference>
<dbReference type="Pfam" id="PF00196">
    <property type="entry name" value="GerE"/>
    <property type="match status" value="1"/>
</dbReference>
<dbReference type="KEGG" id="pbf:CFX0092_A0985"/>
<dbReference type="PROSITE" id="PS50043">
    <property type="entry name" value="HTH_LUXR_2"/>
    <property type="match status" value="1"/>
</dbReference>
<dbReference type="GO" id="GO:0003677">
    <property type="term" value="F:DNA binding"/>
    <property type="evidence" value="ECO:0007669"/>
    <property type="project" value="UniProtKB-KW"/>
</dbReference>
<dbReference type="GO" id="GO:0000160">
    <property type="term" value="P:phosphorelay signal transduction system"/>
    <property type="evidence" value="ECO:0007669"/>
    <property type="project" value="InterPro"/>
</dbReference>
<dbReference type="SUPFAM" id="SSF52172">
    <property type="entry name" value="CheY-like"/>
    <property type="match status" value="1"/>
</dbReference>
<dbReference type="Proteomes" id="UP000215027">
    <property type="component" value="Chromosome I"/>
</dbReference>
<dbReference type="InterPro" id="IPR000792">
    <property type="entry name" value="Tscrpt_reg_LuxR_C"/>
</dbReference>
<evidence type="ECO:0000313" key="6">
    <source>
        <dbReference type="EMBL" id="CUS02863.2"/>
    </source>
</evidence>
<accession>A0A170PEY7</accession>
<keyword evidence="1 3" id="KW-0597">Phosphoprotein</keyword>
<feature type="domain" description="HTH luxR-type" evidence="4">
    <location>
        <begin position="156"/>
        <end position="221"/>
    </location>
</feature>
<dbReference type="Pfam" id="PF00072">
    <property type="entry name" value="Response_reg"/>
    <property type="match status" value="1"/>
</dbReference>
<dbReference type="OrthoDB" id="9787019at2"/>
<dbReference type="InterPro" id="IPR058245">
    <property type="entry name" value="NreC/VraR/RcsB-like_REC"/>
</dbReference>